<feature type="non-terminal residue" evidence="3">
    <location>
        <position position="1"/>
    </location>
</feature>
<dbReference type="PROSITE" id="PS00716">
    <property type="entry name" value="SIGMA70_2"/>
    <property type="match status" value="1"/>
</dbReference>
<reference evidence="3" key="1">
    <citation type="submission" date="2018-05" db="EMBL/GenBank/DDBJ databases">
        <authorList>
            <person name="Lanie J.A."/>
            <person name="Ng W.-L."/>
            <person name="Kazmierczak K.M."/>
            <person name="Andrzejewski T.M."/>
            <person name="Davidsen T.M."/>
            <person name="Wayne K.J."/>
            <person name="Tettelin H."/>
            <person name="Glass J.I."/>
            <person name="Rusch D."/>
            <person name="Podicherti R."/>
            <person name="Tsui H.-C.T."/>
            <person name="Winkler M.E."/>
        </authorList>
    </citation>
    <scope>NUCLEOTIDE SEQUENCE</scope>
</reference>
<dbReference type="InterPro" id="IPR013324">
    <property type="entry name" value="RNA_pol_sigma_r3/r4-like"/>
</dbReference>
<dbReference type="PANTHER" id="PTHR30603">
    <property type="entry name" value="RNA POLYMERASE SIGMA FACTOR RPO"/>
    <property type="match status" value="1"/>
</dbReference>
<organism evidence="3">
    <name type="scientific">marine metagenome</name>
    <dbReference type="NCBI Taxonomy" id="408172"/>
    <lineage>
        <taxon>unclassified sequences</taxon>
        <taxon>metagenomes</taxon>
        <taxon>ecological metagenomes</taxon>
    </lineage>
</organism>
<dbReference type="CDD" id="cd06171">
    <property type="entry name" value="Sigma70_r4"/>
    <property type="match status" value="1"/>
</dbReference>
<evidence type="ECO:0000256" key="1">
    <source>
        <dbReference type="SAM" id="MobiDB-lite"/>
    </source>
</evidence>
<sequence>VVESSRSQFKKESNSQSKKSGELMQSNEDYSATVEKYRTLNKMFTKDMKDSSSNKDARKKRAELINRILNNQEKEIISLRFGIPDDNNMTLEQVGKNLGLTRERVRQIEKRALIKLRDHPSLKFLKDYLDE</sequence>
<dbReference type="Gene3D" id="1.10.10.10">
    <property type="entry name" value="Winged helix-like DNA-binding domain superfamily/Winged helix DNA-binding domain"/>
    <property type="match status" value="1"/>
</dbReference>
<feature type="region of interest" description="Disordered" evidence="1">
    <location>
        <begin position="1"/>
        <end position="30"/>
    </location>
</feature>
<feature type="compositionally biased region" description="Polar residues" evidence="1">
    <location>
        <begin position="14"/>
        <end position="30"/>
    </location>
</feature>
<accession>A0A382KXC6</accession>
<dbReference type="InterPro" id="IPR007630">
    <property type="entry name" value="RNA_pol_sigma70_r4"/>
</dbReference>
<evidence type="ECO:0000259" key="2">
    <source>
        <dbReference type="PROSITE" id="PS00716"/>
    </source>
</evidence>
<dbReference type="PANTHER" id="PTHR30603:SF47">
    <property type="entry name" value="RNA POLYMERASE SIGMA FACTOR SIGD, CHLOROPLASTIC"/>
    <property type="match status" value="1"/>
</dbReference>
<dbReference type="InterPro" id="IPR036388">
    <property type="entry name" value="WH-like_DNA-bd_sf"/>
</dbReference>
<dbReference type="AlphaFoldDB" id="A0A382KXC6"/>
<name>A0A382KXC6_9ZZZZ</name>
<feature type="domain" description="RNA polymerase sigma-70" evidence="2">
    <location>
        <begin position="90"/>
        <end position="116"/>
    </location>
</feature>
<dbReference type="InterPro" id="IPR000943">
    <property type="entry name" value="RNA_pol_sigma70"/>
</dbReference>
<protein>
    <recommendedName>
        <fullName evidence="2">RNA polymerase sigma-70 domain-containing protein</fullName>
    </recommendedName>
</protein>
<proteinExistence type="predicted"/>
<dbReference type="GO" id="GO:0006352">
    <property type="term" value="P:DNA-templated transcription initiation"/>
    <property type="evidence" value="ECO:0007669"/>
    <property type="project" value="InterPro"/>
</dbReference>
<evidence type="ECO:0000313" key="3">
    <source>
        <dbReference type="EMBL" id="SVC28183.1"/>
    </source>
</evidence>
<dbReference type="PRINTS" id="PR00046">
    <property type="entry name" value="SIGMA70FCT"/>
</dbReference>
<gene>
    <name evidence="3" type="ORF">METZ01_LOCUS281037</name>
</gene>
<dbReference type="Pfam" id="PF04545">
    <property type="entry name" value="Sigma70_r4"/>
    <property type="match status" value="1"/>
</dbReference>
<dbReference type="InterPro" id="IPR050239">
    <property type="entry name" value="Sigma-70_RNA_pol_init_factors"/>
</dbReference>
<dbReference type="GO" id="GO:0003700">
    <property type="term" value="F:DNA-binding transcription factor activity"/>
    <property type="evidence" value="ECO:0007669"/>
    <property type="project" value="InterPro"/>
</dbReference>
<dbReference type="EMBL" id="UINC01082949">
    <property type="protein sequence ID" value="SVC28183.1"/>
    <property type="molecule type" value="Genomic_DNA"/>
</dbReference>
<dbReference type="SUPFAM" id="SSF88659">
    <property type="entry name" value="Sigma3 and sigma4 domains of RNA polymerase sigma factors"/>
    <property type="match status" value="1"/>
</dbReference>